<dbReference type="OrthoDB" id="566238at2759"/>
<evidence type="ECO:0000259" key="1">
    <source>
        <dbReference type="PROSITE" id="PS50206"/>
    </source>
</evidence>
<dbReference type="Pfam" id="PF00581">
    <property type="entry name" value="Rhodanese"/>
    <property type="match status" value="1"/>
</dbReference>
<dbReference type="GO" id="GO:0004792">
    <property type="term" value="F:thiosulfate-cyanide sulfurtransferase activity"/>
    <property type="evidence" value="ECO:0007669"/>
    <property type="project" value="TreeGrafter"/>
</dbReference>
<dbReference type="PANTHER" id="PTHR44086">
    <property type="entry name" value="THIOSULFATE SULFURTRANSFERASE RDL2, MITOCHONDRIAL-RELATED"/>
    <property type="match status" value="1"/>
</dbReference>
<dbReference type="EMBL" id="KN840575">
    <property type="protein sequence ID" value="KIP04419.1"/>
    <property type="molecule type" value="Genomic_DNA"/>
</dbReference>
<evidence type="ECO:0000313" key="2">
    <source>
        <dbReference type="EMBL" id="KIP04419.1"/>
    </source>
</evidence>
<gene>
    <name evidence="2" type="ORF">PHLGIDRAFT_15210</name>
</gene>
<dbReference type="InterPro" id="IPR036873">
    <property type="entry name" value="Rhodanese-like_dom_sf"/>
</dbReference>
<dbReference type="GO" id="GO:0005739">
    <property type="term" value="C:mitochondrion"/>
    <property type="evidence" value="ECO:0007669"/>
    <property type="project" value="TreeGrafter"/>
</dbReference>
<dbReference type="PROSITE" id="PS50206">
    <property type="entry name" value="RHODANESE_3"/>
    <property type="match status" value="1"/>
</dbReference>
<accession>A0A0C3NHV0</accession>
<evidence type="ECO:0000313" key="3">
    <source>
        <dbReference type="Proteomes" id="UP000053257"/>
    </source>
</evidence>
<name>A0A0C3NHV0_PHLG1</name>
<dbReference type="PANTHER" id="PTHR44086:SF10">
    <property type="entry name" value="THIOSULFATE SULFURTRANSFERASE_RHODANESE-LIKE DOMAIN-CONTAINING PROTEIN 3"/>
    <property type="match status" value="1"/>
</dbReference>
<reference evidence="2 3" key="1">
    <citation type="journal article" date="2014" name="PLoS Genet.">
        <title>Analysis of the Phlebiopsis gigantea genome, transcriptome and secretome provides insight into its pioneer colonization strategies of wood.</title>
        <authorList>
            <person name="Hori C."/>
            <person name="Ishida T."/>
            <person name="Igarashi K."/>
            <person name="Samejima M."/>
            <person name="Suzuki H."/>
            <person name="Master E."/>
            <person name="Ferreira P."/>
            <person name="Ruiz-Duenas F.J."/>
            <person name="Held B."/>
            <person name="Canessa P."/>
            <person name="Larrondo L.F."/>
            <person name="Schmoll M."/>
            <person name="Druzhinina I.S."/>
            <person name="Kubicek C.P."/>
            <person name="Gaskell J.A."/>
            <person name="Kersten P."/>
            <person name="St John F."/>
            <person name="Glasner J."/>
            <person name="Sabat G."/>
            <person name="Splinter BonDurant S."/>
            <person name="Syed K."/>
            <person name="Yadav J."/>
            <person name="Mgbeahuruike A.C."/>
            <person name="Kovalchuk A."/>
            <person name="Asiegbu F.O."/>
            <person name="Lackner G."/>
            <person name="Hoffmeister D."/>
            <person name="Rencoret J."/>
            <person name="Gutierrez A."/>
            <person name="Sun H."/>
            <person name="Lindquist E."/>
            <person name="Barry K."/>
            <person name="Riley R."/>
            <person name="Grigoriev I.V."/>
            <person name="Henrissat B."/>
            <person name="Kues U."/>
            <person name="Berka R.M."/>
            <person name="Martinez A.T."/>
            <person name="Covert S.F."/>
            <person name="Blanchette R.A."/>
            <person name="Cullen D."/>
        </authorList>
    </citation>
    <scope>NUCLEOTIDE SEQUENCE [LARGE SCALE GENOMIC DNA]</scope>
    <source>
        <strain evidence="2 3">11061_1 CR5-6</strain>
    </source>
</reference>
<proteinExistence type="predicted"/>
<dbReference type="Gene3D" id="3.40.250.10">
    <property type="entry name" value="Rhodanese-like domain"/>
    <property type="match status" value="1"/>
</dbReference>
<sequence>MSSLPRDALLKVFSEDWEARQITYDELKPKTLAPHPNMYIVDVREPEELAAGRIPGAVNVPLSAVLAGAFALDPTAFSAQFGFNKPCEDQELVVYCKKGKRSSIACDSAKKAGYNNIAEYKGSWLDWVSREGIE</sequence>
<organism evidence="2 3">
    <name type="scientific">Phlebiopsis gigantea (strain 11061_1 CR5-6)</name>
    <name type="common">White-rot fungus</name>
    <name type="synonym">Peniophora gigantea</name>
    <dbReference type="NCBI Taxonomy" id="745531"/>
    <lineage>
        <taxon>Eukaryota</taxon>
        <taxon>Fungi</taxon>
        <taxon>Dikarya</taxon>
        <taxon>Basidiomycota</taxon>
        <taxon>Agaricomycotina</taxon>
        <taxon>Agaricomycetes</taxon>
        <taxon>Polyporales</taxon>
        <taxon>Phanerochaetaceae</taxon>
        <taxon>Phlebiopsis</taxon>
    </lineage>
</organism>
<dbReference type="Proteomes" id="UP000053257">
    <property type="component" value="Unassembled WGS sequence"/>
</dbReference>
<dbReference type="InterPro" id="IPR001763">
    <property type="entry name" value="Rhodanese-like_dom"/>
</dbReference>
<keyword evidence="3" id="KW-1185">Reference proteome</keyword>
<dbReference type="SUPFAM" id="SSF52821">
    <property type="entry name" value="Rhodanese/Cell cycle control phosphatase"/>
    <property type="match status" value="1"/>
</dbReference>
<dbReference type="HOGENOM" id="CLU_089574_0_2_1"/>
<dbReference type="AlphaFoldDB" id="A0A0C3NHV0"/>
<protein>
    <recommendedName>
        <fullName evidence="1">Rhodanese domain-containing protein</fullName>
    </recommendedName>
</protein>
<feature type="domain" description="Rhodanese" evidence="1">
    <location>
        <begin position="34"/>
        <end position="132"/>
    </location>
</feature>
<dbReference type="CDD" id="cd01519">
    <property type="entry name" value="RHOD_HSP67B2"/>
    <property type="match status" value="1"/>
</dbReference>
<dbReference type="STRING" id="745531.A0A0C3NHV0"/>
<dbReference type="SMART" id="SM00450">
    <property type="entry name" value="RHOD"/>
    <property type="match status" value="1"/>
</dbReference>